<feature type="compositionally biased region" description="Basic and acidic residues" evidence="10">
    <location>
        <begin position="1188"/>
        <end position="1198"/>
    </location>
</feature>
<dbReference type="FunCoup" id="A0A167Q545">
    <property type="interactions" value="6"/>
</dbReference>
<gene>
    <name evidence="12" type="primary">RdRP-2</name>
    <name evidence="12" type="ORF">PHYBLDRAFT_85804</name>
</gene>
<accession>A0A167Q545</accession>
<evidence type="ECO:0000256" key="8">
    <source>
        <dbReference type="PROSITE-ProRule" id="PRU00176"/>
    </source>
</evidence>
<dbReference type="VEuPathDB" id="FungiDB:PHYBLDRAFT_85804"/>
<dbReference type="InterPro" id="IPR035979">
    <property type="entry name" value="RBD_domain_sf"/>
</dbReference>
<dbReference type="EMBL" id="KV440973">
    <property type="protein sequence ID" value="OAD79084.1"/>
    <property type="molecule type" value="Genomic_DNA"/>
</dbReference>
<comment type="catalytic activity">
    <reaction evidence="7 9">
        <text>RNA(n) + a ribonucleoside 5'-triphosphate = RNA(n+1) + diphosphate</text>
        <dbReference type="Rhea" id="RHEA:21248"/>
        <dbReference type="Rhea" id="RHEA-COMP:14527"/>
        <dbReference type="Rhea" id="RHEA-COMP:17342"/>
        <dbReference type="ChEBI" id="CHEBI:33019"/>
        <dbReference type="ChEBI" id="CHEBI:61557"/>
        <dbReference type="ChEBI" id="CHEBI:140395"/>
        <dbReference type="EC" id="2.7.7.48"/>
    </reaction>
</comment>
<evidence type="ECO:0000256" key="3">
    <source>
        <dbReference type="ARBA" id="ARBA00022679"/>
    </source>
</evidence>
<feature type="region of interest" description="Disordered" evidence="10">
    <location>
        <begin position="1170"/>
        <end position="1278"/>
    </location>
</feature>
<dbReference type="STRING" id="763407.A0A167Q545"/>
<evidence type="ECO:0000313" key="13">
    <source>
        <dbReference type="Proteomes" id="UP000077315"/>
    </source>
</evidence>
<dbReference type="Proteomes" id="UP000077315">
    <property type="component" value="Unassembled WGS sequence"/>
</dbReference>
<evidence type="ECO:0000256" key="4">
    <source>
        <dbReference type="ARBA" id="ARBA00022695"/>
    </source>
</evidence>
<dbReference type="InParanoid" id="A0A167Q545"/>
<evidence type="ECO:0000256" key="9">
    <source>
        <dbReference type="RuleBase" id="RU363098"/>
    </source>
</evidence>
<evidence type="ECO:0000256" key="10">
    <source>
        <dbReference type="SAM" id="MobiDB-lite"/>
    </source>
</evidence>
<evidence type="ECO:0000256" key="2">
    <source>
        <dbReference type="ARBA" id="ARBA00022484"/>
    </source>
</evidence>
<keyword evidence="13" id="KW-1185">Reference proteome</keyword>
<dbReference type="PANTHER" id="PTHR23079:SF55">
    <property type="entry name" value="RNA-DIRECTED RNA POLYMERASE"/>
    <property type="match status" value="1"/>
</dbReference>
<dbReference type="OrthoDB" id="6513042at2759"/>
<dbReference type="InterPro" id="IPR000504">
    <property type="entry name" value="RRM_dom"/>
</dbReference>
<sequence length="1278" mass="146954">MSYRKQTPMPFQKHGSYNRSRGYMSYLVTNLDHQTLPSTIYSVFQKFGNVNRVELGLNGNECADGTATVQFVGSPQNLDLNNKGIKIDGRAVKIEPNLDFSPRENRYGKPMNKIRFQSRSFSMGTMVKPDKLVEHWTTQNNCALIINFDMRQYHIFFDHGNQKYRAEFKFKELLDIVELEREENTWYFTFQLRYPARFWRQNPNAIRETKTTLVADSQWERVVKIPMETSGSTTAFKGVTLNESKKTPVTLILPPGMIQLGSWLVYRLKMKVTPDQKDSFYNQLQMAANYNVLRRDFLDTPSGLHLKIIASNTLPRRNTHLERATMFPYDVLYMLESVILNHYFDEINLDQDFYDMIKELPHSITCGILEIVSNSKKRVWDPDTEFRKIWDTLRMKVCHKRKIPDHCTMMRKLVVTPTSIYIQPPSLETTNRVIRHFRAYTDRFIRVQFCDDGMNRISASHTGLSNNEVYDRIYKVLTNGIQIGTRRYDFLAFSNSQLRDHGCWFFAPTKDMTASMIRDWMGRFSHVKIVAKNATRMGQCFSSTRPICQLNKEDVERIPDVERNGYTFSDGVGMISPALAREVAATMELKHVPSAFQFRLAGAKGVLTVASGLTGRKVKLRPSQIKFDSDHLVLEVIRYSTSIPAYLNKQIITILSALGVEDNVFLTLMDDMLKTLNSMLSNPSEAIKVLNSNIDEFGTTQTMIRMIQAGFMDKKDPYTVNLLNMFRVSMLKNLKKKTKINVPEGAFLLGVMDETGSLQEGEVFCQVTEPSAQSSRKRIITGDIVVYRNPCFHPGDVRVVNAVDCPKLRHLSDVVVFSSQGYRDIPSMCSGGDLDGDDYTIYWDKRLLPPTRNYTPMDYEPEKPLQVDEVHISHILKFYINYMNNDNLGQIANGHLATADMAFDGALNGSCKRLAQLHSSAVDFPKSGIPAILPDDLKVRCFPDFMQKKDKESYPSKKVLGKIFRAIDNSDYKEYKTKLISTTKYDVRLRVKGMERYVLEARTLKANYDRDLLSLMNQYGIQTEAEITSGYIIKWLKKSNRKSTHEIQQQAMTAATNLKNAWRKEFEKEFLSGSTTRIIDNETEAVMEMKAAAWYYVTYHPTEQHRLTTVEGNFLSFPWVAEKYLCKLAKRNGSREETEELAKALDDEVIQEAERMKSRGLVIEMLDSESDYDDDEEEKERKYRVKSKMKESGHPSRDELEEEKEEEEEEEEESDDDLTELHLTNATPKPKLEEASSSLSIIYKDPFDTDSSKGINGKNQTRFDADASDDALSRALLG</sequence>
<proteinExistence type="inferred from homology"/>
<dbReference type="CDD" id="cd00590">
    <property type="entry name" value="RRM_SF"/>
    <property type="match status" value="1"/>
</dbReference>
<dbReference type="GO" id="GO:0003723">
    <property type="term" value="F:RNA binding"/>
    <property type="evidence" value="ECO:0007669"/>
    <property type="project" value="UniProtKB-UniRule"/>
</dbReference>
<evidence type="ECO:0000256" key="7">
    <source>
        <dbReference type="ARBA" id="ARBA00048744"/>
    </source>
</evidence>
<evidence type="ECO:0000259" key="11">
    <source>
        <dbReference type="PROSITE" id="PS50102"/>
    </source>
</evidence>
<feature type="compositionally biased region" description="Polar residues" evidence="10">
    <location>
        <begin position="1252"/>
        <end position="1262"/>
    </location>
</feature>
<evidence type="ECO:0000256" key="6">
    <source>
        <dbReference type="ARBA" id="ARBA00023158"/>
    </source>
</evidence>
<keyword evidence="6" id="KW-0943">RNA-mediated gene silencing</keyword>
<keyword evidence="5 8" id="KW-0694">RNA-binding</keyword>
<dbReference type="Pfam" id="PF26253">
    <property type="entry name" value="RdRP_head"/>
    <property type="match status" value="1"/>
</dbReference>
<feature type="domain" description="RRM" evidence="11">
    <location>
        <begin position="24"/>
        <end position="99"/>
    </location>
</feature>
<dbReference type="InterPro" id="IPR007855">
    <property type="entry name" value="RDRP"/>
</dbReference>
<dbReference type="InterPro" id="IPR057596">
    <property type="entry name" value="RDRP_core"/>
</dbReference>
<organism evidence="12 13">
    <name type="scientific">Phycomyces blakesleeanus (strain ATCC 8743b / DSM 1359 / FGSC 10004 / NBRC 33097 / NRRL 1555)</name>
    <dbReference type="NCBI Taxonomy" id="763407"/>
    <lineage>
        <taxon>Eukaryota</taxon>
        <taxon>Fungi</taxon>
        <taxon>Fungi incertae sedis</taxon>
        <taxon>Mucoromycota</taxon>
        <taxon>Mucoromycotina</taxon>
        <taxon>Mucoromycetes</taxon>
        <taxon>Mucorales</taxon>
        <taxon>Phycomycetaceae</taxon>
        <taxon>Phycomyces</taxon>
    </lineage>
</organism>
<dbReference type="GO" id="GO:0031380">
    <property type="term" value="C:nuclear RNA-directed RNA polymerase complex"/>
    <property type="evidence" value="ECO:0007669"/>
    <property type="project" value="TreeGrafter"/>
</dbReference>
<dbReference type="SUPFAM" id="SSF54928">
    <property type="entry name" value="RNA-binding domain, RBD"/>
    <property type="match status" value="1"/>
</dbReference>
<dbReference type="PROSITE" id="PS50102">
    <property type="entry name" value="RRM"/>
    <property type="match status" value="1"/>
</dbReference>
<dbReference type="AlphaFoldDB" id="A0A167Q545"/>
<dbReference type="GO" id="GO:0003968">
    <property type="term" value="F:RNA-directed RNA polymerase activity"/>
    <property type="evidence" value="ECO:0007669"/>
    <property type="project" value="UniProtKB-KW"/>
</dbReference>
<keyword evidence="2 9" id="KW-0696">RNA-directed RNA polymerase</keyword>
<keyword evidence="3 9" id="KW-0808">Transferase</keyword>
<dbReference type="GO" id="GO:0030422">
    <property type="term" value="P:siRNA processing"/>
    <property type="evidence" value="ECO:0007669"/>
    <property type="project" value="TreeGrafter"/>
</dbReference>
<dbReference type="RefSeq" id="XP_018297124.1">
    <property type="nucleotide sequence ID" value="XM_018443621.1"/>
</dbReference>
<dbReference type="EC" id="2.7.7.48" evidence="9"/>
<evidence type="ECO:0000256" key="5">
    <source>
        <dbReference type="ARBA" id="ARBA00022884"/>
    </source>
</evidence>
<evidence type="ECO:0000313" key="12">
    <source>
        <dbReference type="EMBL" id="OAD79084.1"/>
    </source>
</evidence>
<dbReference type="InterPro" id="IPR058752">
    <property type="entry name" value="RDRP_C_head"/>
</dbReference>
<dbReference type="Pfam" id="PF05183">
    <property type="entry name" value="RdRP"/>
    <property type="match status" value="1"/>
</dbReference>
<dbReference type="PANTHER" id="PTHR23079">
    <property type="entry name" value="RNA-DEPENDENT RNA POLYMERASE"/>
    <property type="match status" value="1"/>
</dbReference>
<dbReference type="GeneID" id="29004526"/>
<comment type="similarity">
    <text evidence="1 9">Belongs to the RdRP family.</text>
</comment>
<evidence type="ECO:0000256" key="1">
    <source>
        <dbReference type="ARBA" id="ARBA00005762"/>
    </source>
</evidence>
<protein>
    <recommendedName>
        <fullName evidence="9">RNA-dependent RNA polymerase</fullName>
        <ecNumber evidence="9">2.7.7.48</ecNumber>
    </recommendedName>
</protein>
<feature type="compositionally biased region" description="Acidic residues" evidence="10">
    <location>
        <begin position="1199"/>
        <end position="1218"/>
    </location>
</feature>
<keyword evidence="4 9" id="KW-0548">Nucleotidyltransferase</keyword>
<reference evidence="13" key="1">
    <citation type="submission" date="2015-06" db="EMBL/GenBank/DDBJ databases">
        <title>Expansion of signal transduction pathways in fungi by whole-genome duplication.</title>
        <authorList>
            <consortium name="DOE Joint Genome Institute"/>
            <person name="Corrochano L.M."/>
            <person name="Kuo A."/>
            <person name="Marcet-Houben M."/>
            <person name="Polaino S."/>
            <person name="Salamov A."/>
            <person name="Villalobos J.M."/>
            <person name="Alvarez M.I."/>
            <person name="Avalos J."/>
            <person name="Benito E.P."/>
            <person name="Benoit I."/>
            <person name="Burger G."/>
            <person name="Camino L.P."/>
            <person name="Canovas D."/>
            <person name="Cerda-Olmedo E."/>
            <person name="Cheng J.-F."/>
            <person name="Dominguez A."/>
            <person name="Elias M."/>
            <person name="Eslava A.P."/>
            <person name="Glaser F."/>
            <person name="Grimwood J."/>
            <person name="Gutierrez G."/>
            <person name="Heitman J."/>
            <person name="Henrissat B."/>
            <person name="Iturriaga E.A."/>
            <person name="Lang B.F."/>
            <person name="Lavin J.L."/>
            <person name="Lee S."/>
            <person name="Li W."/>
            <person name="Lindquist E."/>
            <person name="Lopez-Garcia S."/>
            <person name="Luque E.M."/>
            <person name="Marcos A.T."/>
            <person name="Martin J."/>
            <person name="McCluskey K."/>
            <person name="Medina H.R."/>
            <person name="Miralles-Duran A."/>
            <person name="Miyazaki A."/>
            <person name="Munoz-Torres E."/>
            <person name="Oguiza J.A."/>
            <person name="Ohm R."/>
            <person name="Olmedo M."/>
            <person name="Orejas M."/>
            <person name="Ortiz-Castellanos L."/>
            <person name="Pisabarro A.G."/>
            <person name="Rodriguez-Romero J."/>
            <person name="Ruiz-Herrera J."/>
            <person name="Ruiz-Vazquez R."/>
            <person name="Sanz C."/>
            <person name="Schackwitz W."/>
            <person name="Schmutz J."/>
            <person name="Shahriari M."/>
            <person name="Shelest E."/>
            <person name="Silva-Franco F."/>
            <person name="Soanes D."/>
            <person name="Syed K."/>
            <person name="Tagua V.G."/>
            <person name="Talbot N.J."/>
            <person name="Thon M."/>
            <person name="De vries R.P."/>
            <person name="Wiebenga A."/>
            <person name="Yadav J.S."/>
            <person name="Braun E.L."/>
            <person name="Baker S."/>
            <person name="Garre V."/>
            <person name="Horwitz B."/>
            <person name="Torres-Martinez S."/>
            <person name="Idnurm A."/>
            <person name="Herrera-Estrella A."/>
            <person name="Gabaldon T."/>
            <person name="Grigoriev I.V."/>
        </authorList>
    </citation>
    <scope>NUCLEOTIDE SEQUENCE [LARGE SCALE GENOMIC DNA]</scope>
    <source>
        <strain evidence="13">NRRL 1555(-)</strain>
    </source>
</reference>
<name>A0A167Q545_PHYB8</name>